<sequence>MSNTGVTRHDFQHDGVTPVQPTRRPGCATSVYDFVGDKENRSRTQAKHFSVLKVDV</sequence>
<keyword evidence="3" id="KW-1185">Reference proteome</keyword>
<evidence type="ECO:0000313" key="3">
    <source>
        <dbReference type="Proteomes" id="UP001359469"/>
    </source>
</evidence>
<dbReference type="EMBL" id="JBBBOO010000004">
    <property type="protein sequence ID" value="MEI7063407.1"/>
    <property type="molecule type" value="Genomic_DNA"/>
</dbReference>
<name>A0ABU8JKT8_DICCH</name>
<gene>
    <name evidence="2" type="ORF">WCU84_06990</name>
</gene>
<proteinExistence type="predicted"/>
<dbReference type="Proteomes" id="UP001359469">
    <property type="component" value="Unassembled WGS sequence"/>
</dbReference>
<dbReference type="RefSeq" id="WP_336729241.1">
    <property type="nucleotide sequence ID" value="NZ_JBBBOO010000004.1"/>
</dbReference>
<protein>
    <submittedName>
        <fullName evidence="2">Uncharacterized protein</fullName>
    </submittedName>
</protein>
<accession>A0ABU8JKT8</accession>
<reference evidence="2 3" key="1">
    <citation type="submission" date="2024-03" db="EMBL/GenBank/DDBJ databases">
        <title>Analysis of soft rot Pectobacteriaceae population diversity in US potato growing regions between 2016 and 2022.</title>
        <authorList>
            <person name="Ma X."/>
            <person name="Zhang X."/>
            <person name="Stodghill P."/>
            <person name="Rioux R."/>
            <person name="Babler B."/>
            <person name="Shrestha S."/>
            <person name="Babler B."/>
            <person name="Rivedal H."/>
            <person name="Frost K."/>
            <person name="Hao J."/>
            <person name="Secor G."/>
            <person name="Swingle B."/>
        </authorList>
    </citation>
    <scope>NUCLEOTIDE SEQUENCE [LARGE SCALE GENOMIC DNA]</scope>
    <source>
        <strain evidence="2 3">SR64</strain>
    </source>
</reference>
<feature type="region of interest" description="Disordered" evidence="1">
    <location>
        <begin position="1"/>
        <end position="25"/>
    </location>
</feature>
<evidence type="ECO:0000256" key="1">
    <source>
        <dbReference type="SAM" id="MobiDB-lite"/>
    </source>
</evidence>
<evidence type="ECO:0000313" key="2">
    <source>
        <dbReference type="EMBL" id="MEI7063407.1"/>
    </source>
</evidence>
<comment type="caution">
    <text evidence="2">The sequence shown here is derived from an EMBL/GenBank/DDBJ whole genome shotgun (WGS) entry which is preliminary data.</text>
</comment>
<organism evidence="2 3">
    <name type="scientific">Dickeya chrysanthemi</name>
    <name type="common">Pectobacterium chrysanthemi</name>
    <name type="synonym">Erwinia chrysanthemi</name>
    <dbReference type="NCBI Taxonomy" id="556"/>
    <lineage>
        <taxon>Bacteria</taxon>
        <taxon>Pseudomonadati</taxon>
        <taxon>Pseudomonadota</taxon>
        <taxon>Gammaproteobacteria</taxon>
        <taxon>Enterobacterales</taxon>
        <taxon>Pectobacteriaceae</taxon>
        <taxon>Dickeya</taxon>
    </lineage>
</organism>